<sequence>MAKEKLLFKTRQLTRLGASLLGAVALLSSSVVFAQVKIGSNPTTVNSNAVLDIESANKGVLFPRVSLTSTDNASPLTGHIAGMQVYNTASGTDVDPGIYYNDGTKWVRAGAETEKVFVFGSGAPTGGCTTGTMYVDTLEESATEGNTWSCVGGSWVDYQPKPSNAATTPFYLRNSRVDAKGDKASQIYRTGNVGFGYATVPRAPVHAEGNILASRNNNTHAGLHNGTNLYNGVVNYYNRNSRTAYIAVQNSTNAPNIYLSKRLASAGDVYIRFNLTSNGNTGEAGSISRGGGYTVAYNTSSDQRLKENIKSTRYGIADLMKIEVRDYNYIADKKTIVTGFLAQQLYTVFPNAVTVGGKDATENPWSVDYGKVTPLLVKAIQDQQAEIEKLKQQNKVLTEQVDKVASMSARIEEMQTQMSQLITTSKSSEVVVSK</sequence>
<keyword evidence="2" id="KW-0732">Signal</keyword>
<dbReference type="Proteomes" id="UP000256373">
    <property type="component" value="Unassembled WGS sequence"/>
</dbReference>
<proteinExistence type="predicted"/>
<dbReference type="PROSITE" id="PS51688">
    <property type="entry name" value="ICA"/>
    <property type="match status" value="1"/>
</dbReference>
<organism evidence="4 5">
    <name type="scientific">Dyadobacter luteus</name>
    <dbReference type="NCBI Taxonomy" id="2259619"/>
    <lineage>
        <taxon>Bacteria</taxon>
        <taxon>Pseudomonadati</taxon>
        <taxon>Bacteroidota</taxon>
        <taxon>Cytophagia</taxon>
        <taxon>Cytophagales</taxon>
        <taxon>Spirosomataceae</taxon>
        <taxon>Dyadobacter</taxon>
    </lineage>
</organism>
<name>A0A3D8Y3N2_9BACT</name>
<feature type="signal peptide" evidence="2">
    <location>
        <begin position="1"/>
        <end position="34"/>
    </location>
</feature>
<feature type="chain" id="PRO_5017691099" description="Peptidase S74 domain-containing protein" evidence="2">
    <location>
        <begin position="35"/>
        <end position="434"/>
    </location>
</feature>
<gene>
    <name evidence="4" type="ORF">DSL64_26770</name>
</gene>
<reference evidence="4 5" key="1">
    <citation type="submission" date="2018-07" db="EMBL/GenBank/DDBJ databases">
        <title>Dyadobacter roseus sp. nov., isolated from rose rhizosphere soil.</title>
        <authorList>
            <person name="Chen L."/>
        </authorList>
    </citation>
    <scope>NUCLEOTIDE SEQUENCE [LARGE SCALE GENOMIC DNA]</scope>
    <source>
        <strain evidence="4 5">RS19</strain>
    </source>
</reference>
<keyword evidence="5" id="KW-1185">Reference proteome</keyword>
<dbReference type="RefSeq" id="WP_115834034.1">
    <property type="nucleotide sequence ID" value="NZ_QNUL01000038.1"/>
</dbReference>
<protein>
    <recommendedName>
        <fullName evidence="3">Peptidase S74 domain-containing protein</fullName>
    </recommendedName>
</protein>
<feature type="domain" description="Peptidase S74" evidence="3">
    <location>
        <begin position="301"/>
        <end position="394"/>
    </location>
</feature>
<feature type="coiled-coil region" evidence="1">
    <location>
        <begin position="380"/>
        <end position="407"/>
    </location>
</feature>
<evidence type="ECO:0000313" key="4">
    <source>
        <dbReference type="EMBL" id="REA56523.1"/>
    </source>
</evidence>
<accession>A0A3D8Y3N2</accession>
<evidence type="ECO:0000256" key="1">
    <source>
        <dbReference type="SAM" id="Coils"/>
    </source>
</evidence>
<evidence type="ECO:0000313" key="5">
    <source>
        <dbReference type="Proteomes" id="UP000256373"/>
    </source>
</evidence>
<dbReference type="InterPro" id="IPR030392">
    <property type="entry name" value="S74_ICA"/>
</dbReference>
<comment type="caution">
    <text evidence="4">The sequence shown here is derived from an EMBL/GenBank/DDBJ whole genome shotgun (WGS) entry which is preliminary data.</text>
</comment>
<dbReference type="OrthoDB" id="910903at2"/>
<evidence type="ECO:0000259" key="3">
    <source>
        <dbReference type="PROSITE" id="PS51688"/>
    </source>
</evidence>
<dbReference type="Pfam" id="PF13884">
    <property type="entry name" value="Peptidase_S74"/>
    <property type="match status" value="1"/>
</dbReference>
<keyword evidence="1" id="KW-0175">Coiled coil</keyword>
<dbReference type="AlphaFoldDB" id="A0A3D8Y3N2"/>
<evidence type="ECO:0000256" key="2">
    <source>
        <dbReference type="SAM" id="SignalP"/>
    </source>
</evidence>
<dbReference type="EMBL" id="QNUL01000038">
    <property type="protein sequence ID" value="REA56523.1"/>
    <property type="molecule type" value="Genomic_DNA"/>
</dbReference>